<dbReference type="Proteomes" id="UP000308267">
    <property type="component" value="Unassembled WGS sequence"/>
</dbReference>
<accession>A0A4V3S8R2</accession>
<proteinExistence type="predicted"/>
<gene>
    <name evidence="1" type="ORF">CRM22_011222</name>
</gene>
<dbReference type="EMBL" id="SJOL01012597">
    <property type="protein sequence ID" value="TGZ42204.1"/>
    <property type="molecule type" value="Genomic_DNA"/>
</dbReference>
<keyword evidence="2" id="KW-1185">Reference proteome</keyword>
<organism evidence="1 2">
    <name type="scientific">Opisthorchis felineus</name>
    <dbReference type="NCBI Taxonomy" id="147828"/>
    <lineage>
        <taxon>Eukaryota</taxon>
        <taxon>Metazoa</taxon>
        <taxon>Spiralia</taxon>
        <taxon>Lophotrochozoa</taxon>
        <taxon>Platyhelminthes</taxon>
        <taxon>Trematoda</taxon>
        <taxon>Digenea</taxon>
        <taxon>Opisthorchiida</taxon>
        <taxon>Opisthorchiata</taxon>
        <taxon>Opisthorchiidae</taxon>
        <taxon>Opisthorchis</taxon>
    </lineage>
</organism>
<protein>
    <submittedName>
        <fullName evidence="1">Uncharacterized protein</fullName>
    </submittedName>
</protein>
<reference evidence="1 2" key="1">
    <citation type="journal article" date="2019" name="BMC Genomics">
        <title>New insights from Opisthorchis felineus genome: update on genomics of the epidemiologically important liver flukes.</title>
        <authorList>
            <person name="Ershov N.I."/>
            <person name="Mordvinov V.A."/>
            <person name="Prokhortchouk E.B."/>
            <person name="Pakharukova M.Y."/>
            <person name="Gunbin K.V."/>
            <person name="Ustyantsev K."/>
            <person name="Genaev M.A."/>
            <person name="Blinov A.G."/>
            <person name="Mazur A."/>
            <person name="Boulygina E."/>
            <person name="Tsygankova S."/>
            <person name="Khrameeva E."/>
            <person name="Chekanov N."/>
            <person name="Fan G."/>
            <person name="Xiao A."/>
            <person name="Zhang H."/>
            <person name="Xu X."/>
            <person name="Yang H."/>
            <person name="Solovyev V."/>
            <person name="Lee S.M."/>
            <person name="Liu X."/>
            <person name="Afonnikov D.A."/>
            <person name="Skryabin K.G."/>
        </authorList>
    </citation>
    <scope>NUCLEOTIDE SEQUENCE [LARGE SCALE GENOMIC DNA]</scope>
    <source>
        <strain evidence="1">AK-0245</strain>
        <tissue evidence="1">Whole organism</tissue>
    </source>
</reference>
<sequence>YTEVVVGTDATALSNNVLNCNVLVTNIFDTTGIRLIVISSKLIFIGSTGSSPIKEDGKG</sequence>
<evidence type="ECO:0000313" key="2">
    <source>
        <dbReference type="Proteomes" id="UP000308267"/>
    </source>
</evidence>
<evidence type="ECO:0000313" key="1">
    <source>
        <dbReference type="EMBL" id="TGZ42204.1"/>
    </source>
</evidence>
<name>A0A4V3S8R2_OPIFE</name>
<dbReference type="AlphaFoldDB" id="A0A4V3S8R2"/>
<comment type="caution">
    <text evidence="1">The sequence shown here is derived from an EMBL/GenBank/DDBJ whole genome shotgun (WGS) entry which is preliminary data.</text>
</comment>
<feature type="non-terminal residue" evidence="1">
    <location>
        <position position="1"/>
    </location>
</feature>